<dbReference type="RefSeq" id="WP_182326482.1">
    <property type="nucleotide sequence ID" value="NZ_CP058554.1"/>
</dbReference>
<proteinExistence type="predicted"/>
<feature type="signal peptide" evidence="1">
    <location>
        <begin position="1"/>
        <end position="18"/>
    </location>
</feature>
<gene>
    <name evidence="3" type="ORF">HS961_03960</name>
</gene>
<organism evidence="3 4">
    <name type="scientific">Comamonas piscis</name>
    <dbReference type="NCBI Taxonomy" id="1562974"/>
    <lineage>
        <taxon>Bacteria</taxon>
        <taxon>Pseudomonadati</taxon>
        <taxon>Pseudomonadota</taxon>
        <taxon>Betaproteobacteria</taxon>
        <taxon>Burkholderiales</taxon>
        <taxon>Comamonadaceae</taxon>
        <taxon>Comamonas</taxon>
    </lineage>
</organism>
<name>A0A7G5EDI3_9BURK</name>
<sequence length="192" mass="20613">MMLRLTSLAALASVAALAGCASWMEPAQPVSTVRTEPTYQSADASIFLANSQDAINKLTASVAPQSSGTGPVLVATVVNVNNMGASSPLGRTLSEIYANQMAARGFHVKEVKLRTDLYVREGTGELLLSREMRDIARSQNASMVLVGTFSPAANFTYVSLKLVRTEDSRILSGYDYALPNDRDVTRLLNAPR</sequence>
<keyword evidence="1" id="KW-0732">Signal</keyword>
<evidence type="ECO:0000256" key="1">
    <source>
        <dbReference type="SAM" id="SignalP"/>
    </source>
</evidence>
<keyword evidence="4" id="KW-1185">Reference proteome</keyword>
<feature type="domain" description="FlgO" evidence="2">
    <location>
        <begin position="53"/>
        <end position="182"/>
    </location>
</feature>
<dbReference type="KEGG" id="cpis:HS961_03960"/>
<evidence type="ECO:0000259" key="2">
    <source>
        <dbReference type="Pfam" id="PF17680"/>
    </source>
</evidence>
<feature type="chain" id="PRO_5029002404" description="FlgO domain-containing protein" evidence="1">
    <location>
        <begin position="19"/>
        <end position="192"/>
    </location>
</feature>
<evidence type="ECO:0000313" key="4">
    <source>
        <dbReference type="Proteomes" id="UP000515240"/>
    </source>
</evidence>
<dbReference type="InterPro" id="IPR041215">
    <property type="entry name" value="FlgO_dom"/>
</dbReference>
<dbReference type="PROSITE" id="PS51257">
    <property type="entry name" value="PROKAR_LIPOPROTEIN"/>
    <property type="match status" value="1"/>
</dbReference>
<dbReference type="EMBL" id="CP058554">
    <property type="protein sequence ID" value="QMV72058.1"/>
    <property type="molecule type" value="Genomic_DNA"/>
</dbReference>
<accession>A0A7G5EDI3</accession>
<reference evidence="3 4" key="1">
    <citation type="journal article" date="2020" name="G3 (Bethesda)">
        <title>CeMbio - The Caenorhabditis elegans Microbiome Resource.</title>
        <authorList>
            <person name="Dirksen P."/>
            <person name="Assie A."/>
            <person name="Zimmermann J."/>
            <person name="Zhang F."/>
            <person name="Tietje A.M."/>
            <person name="Marsh S.A."/>
            <person name="Felix M.A."/>
            <person name="Shapira M."/>
            <person name="Kaleta C."/>
            <person name="Schulenburg H."/>
            <person name="Samuel B."/>
        </authorList>
    </citation>
    <scope>NUCLEOTIDE SEQUENCE [LARGE SCALE GENOMIC DNA]</scope>
    <source>
        <strain evidence="3 4">BIGb0172</strain>
    </source>
</reference>
<protein>
    <recommendedName>
        <fullName evidence="2">FlgO domain-containing protein</fullName>
    </recommendedName>
</protein>
<dbReference type="Pfam" id="PF17680">
    <property type="entry name" value="FlgO"/>
    <property type="match status" value="1"/>
</dbReference>
<evidence type="ECO:0000313" key="3">
    <source>
        <dbReference type="EMBL" id="QMV72058.1"/>
    </source>
</evidence>
<dbReference type="AlphaFoldDB" id="A0A7G5EDI3"/>
<dbReference type="Proteomes" id="UP000515240">
    <property type="component" value="Chromosome"/>
</dbReference>